<dbReference type="Proteomes" id="UP000596827">
    <property type="component" value="Unassembled WGS sequence"/>
</dbReference>
<feature type="short sequence motif" description="GXGXXG" evidence="4">
    <location>
        <begin position="10"/>
        <end position="15"/>
    </location>
</feature>
<dbReference type="EMBL" id="JACORU010000007">
    <property type="protein sequence ID" value="MBC5766638.1"/>
    <property type="molecule type" value="Genomic_DNA"/>
</dbReference>
<dbReference type="RefSeq" id="WP_187083123.1">
    <property type="nucleotide sequence ID" value="NZ_JACORU010000007.1"/>
</dbReference>
<dbReference type="SUPFAM" id="SSF52151">
    <property type="entry name" value="FabD/lysophospholipase-like"/>
    <property type="match status" value="1"/>
</dbReference>
<feature type="short sequence motif" description="GXSXG" evidence="4">
    <location>
        <begin position="38"/>
        <end position="42"/>
    </location>
</feature>
<feature type="active site" description="Proton acceptor" evidence="4">
    <location>
        <position position="183"/>
    </location>
</feature>
<dbReference type="PANTHER" id="PTHR14226:SF78">
    <property type="entry name" value="SLR0060 PROTEIN"/>
    <property type="match status" value="1"/>
</dbReference>
<keyword evidence="1 4" id="KW-0378">Hydrolase</keyword>
<dbReference type="PANTHER" id="PTHR14226">
    <property type="entry name" value="NEUROPATHY TARGET ESTERASE/SWISS CHEESE D.MELANOGASTER"/>
    <property type="match status" value="1"/>
</dbReference>
<dbReference type="GO" id="GO:0016042">
    <property type="term" value="P:lipid catabolic process"/>
    <property type="evidence" value="ECO:0007669"/>
    <property type="project" value="UniProtKB-UniRule"/>
</dbReference>
<reference evidence="6" key="1">
    <citation type="submission" date="2020-08" db="EMBL/GenBank/DDBJ databases">
        <title>Ramlibacter sp. GTP1 16S ribosomal RNA gene genome sequencing and assembly.</title>
        <authorList>
            <person name="Kang M."/>
        </authorList>
    </citation>
    <scope>NUCLEOTIDE SEQUENCE</scope>
    <source>
        <strain evidence="6">GTP1</strain>
    </source>
</reference>
<protein>
    <submittedName>
        <fullName evidence="6">Patatin-like phospholipase family protein</fullName>
    </submittedName>
</protein>
<dbReference type="Pfam" id="PF01734">
    <property type="entry name" value="Patatin"/>
    <property type="match status" value="1"/>
</dbReference>
<dbReference type="PROSITE" id="PS51635">
    <property type="entry name" value="PNPLA"/>
    <property type="match status" value="1"/>
</dbReference>
<evidence type="ECO:0000256" key="1">
    <source>
        <dbReference type="ARBA" id="ARBA00022801"/>
    </source>
</evidence>
<gene>
    <name evidence="6" type="ORF">H8R02_19370</name>
</gene>
<comment type="caution">
    <text evidence="6">The sequence shown here is derived from an EMBL/GenBank/DDBJ whole genome shotgun (WGS) entry which is preliminary data.</text>
</comment>
<keyword evidence="7" id="KW-1185">Reference proteome</keyword>
<dbReference type="InterPro" id="IPR050301">
    <property type="entry name" value="NTE"/>
</dbReference>
<keyword evidence="2 4" id="KW-0442">Lipid degradation</keyword>
<feature type="active site" description="Nucleophile" evidence="4">
    <location>
        <position position="40"/>
    </location>
</feature>
<evidence type="ECO:0000313" key="6">
    <source>
        <dbReference type="EMBL" id="MBC5766638.1"/>
    </source>
</evidence>
<dbReference type="Gene3D" id="3.40.1090.10">
    <property type="entry name" value="Cytosolic phospholipase A2 catalytic domain"/>
    <property type="match status" value="2"/>
</dbReference>
<dbReference type="AlphaFoldDB" id="A0A923MA52"/>
<dbReference type="InterPro" id="IPR002641">
    <property type="entry name" value="PNPLA_dom"/>
</dbReference>
<evidence type="ECO:0000259" key="5">
    <source>
        <dbReference type="PROSITE" id="PS51635"/>
    </source>
</evidence>
<evidence type="ECO:0000256" key="2">
    <source>
        <dbReference type="ARBA" id="ARBA00022963"/>
    </source>
</evidence>
<name>A0A923MA52_9BURK</name>
<evidence type="ECO:0000256" key="3">
    <source>
        <dbReference type="ARBA" id="ARBA00023098"/>
    </source>
</evidence>
<dbReference type="GO" id="GO:0016787">
    <property type="term" value="F:hydrolase activity"/>
    <property type="evidence" value="ECO:0007669"/>
    <property type="project" value="UniProtKB-UniRule"/>
</dbReference>
<sequence length="355" mass="37950">MKAVNLALQGGGSHGAFTWGVLDALLEDGSFEFPAISGTSAGAVNAVALASGWAVAVRAGRSPREGAREALRAVWNEVASLGTYGSMQREMLRVMFGAALPLAAGARSQLAFNPLRGLLERTVDFGALHDADAPKVHVGATHVRTGRAAVFSGARLTLDAVLASACLPELFAPVTIGGELYWDGGYSVNPPLAPFLHQPAGGDVLLIQINPVLQAAAPVTSSEIRERAAELTFNAGLLSQVRAVEHFNQLVGLGILPRERLLRLHRIDGGDALQRFSQSTRATADPVLVRELFTLGRETAAQWLRIHANAVGHRGTLPFREYADDTWLTFRESTRPWRVGARIHALLRAATRVLG</sequence>
<proteinExistence type="predicted"/>
<feature type="short sequence motif" description="DGA/G" evidence="4">
    <location>
        <begin position="183"/>
        <end position="185"/>
    </location>
</feature>
<evidence type="ECO:0000313" key="7">
    <source>
        <dbReference type="Proteomes" id="UP000596827"/>
    </source>
</evidence>
<keyword evidence="3 4" id="KW-0443">Lipid metabolism</keyword>
<evidence type="ECO:0000256" key="4">
    <source>
        <dbReference type="PROSITE-ProRule" id="PRU01161"/>
    </source>
</evidence>
<accession>A0A923MA52</accession>
<feature type="domain" description="PNPLA" evidence="5">
    <location>
        <begin position="6"/>
        <end position="196"/>
    </location>
</feature>
<organism evidence="6 7">
    <name type="scientific">Ramlibacter albus</name>
    <dbReference type="NCBI Taxonomy" id="2079448"/>
    <lineage>
        <taxon>Bacteria</taxon>
        <taxon>Pseudomonadati</taxon>
        <taxon>Pseudomonadota</taxon>
        <taxon>Betaproteobacteria</taxon>
        <taxon>Burkholderiales</taxon>
        <taxon>Comamonadaceae</taxon>
        <taxon>Ramlibacter</taxon>
    </lineage>
</organism>
<dbReference type="InterPro" id="IPR016035">
    <property type="entry name" value="Acyl_Trfase/lysoPLipase"/>
</dbReference>